<protein>
    <recommendedName>
        <fullName evidence="2">HMG box domain-containing protein</fullName>
    </recommendedName>
</protein>
<dbReference type="SUPFAM" id="SSF47095">
    <property type="entry name" value="HMG-box"/>
    <property type="match status" value="1"/>
</dbReference>
<evidence type="ECO:0000259" key="2">
    <source>
        <dbReference type="PROSITE" id="PS50118"/>
    </source>
</evidence>
<feature type="region of interest" description="Disordered" evidence="1">
    <location>
        <begin position="99"/>
        <end position="133"/>
    </location>
</feature>
<dbReference type="InterPro" id="IPR036910">
    <property type="entry name" value="HMG_box_dom_sf"/>
</dbReference>
<dbReference type="AlphaFoldDB" id="A0A6C0LK47"/>
<proteinExistence type="predicted"/>
<evidence type="ECO:0000313" key="3">
    <source>
        <dbReference type="EMBL" id="QHU31299.1"/>
    </source>
</evidence>
<sequence length="163" mass="18201">MSSTSSASTAVASAASATMALRFKEYIANMPDTFDTKKEIDAYLKDAMKNINGNDDKPKKELNAYQQYVKDNCEPVKKQNPSLSGKEVLSLIATMWQKTQNADGTKSAKSKVSKSKKEKPDEVEKAIPVEEEDKEEKVIDEIKEEKEELTIVPDVVVKPKKKK</sequence>
<feature type="domain" description="HMG box" evidence="2">
    <location>
        <begin position="58"/>
        <end position="131"/>
    </location>
</feature>
<dbReference type="CDD" id="cd00084">
    <property type="entry name" value="HMG-box_SF"/>
    <property type="match status" value="1"/>
</dbReference>
<organism evidence="3">
    <name type="scientific">viral metagenome</name>
    <dbReference type="NCBI Taxonomy" id="1070528"/>
    <lineage>
        <taxon>unclassified sequences</taxon>
        <taxon>metagenomes</taxon>
        <taxon>organismal metagenomes</taxon>
    </lineage>
</organism>
<dbReference type="Pfam" id="PF00505">
    <property type="entry name" value="HMG_box"/>
    <property type="match status" value="1"/>
</dbReference>
<name>A0A6C0LK47_9ZZZZ</name>
<dbReference type="Gene3D" id="1.10.30.10">
    <property type="entry name" value="High mobility group box domain"/>
    <property type="match status" value="1"/>
</dbReference>
<dbReference type="InterPro" id="IPR009071">
    <property type="entry name" value="HMG_box_dom"/>
</dbReference>
<dbReference type="PROSITE" id="PS50118">
    <property type="entry name" value="HMG_BOX_2"/>
    <property type="match status" value="1"/>
</dbReference>
<accession>A0A6C0LK47</accession>
<reference evidence="3" key="1">
    <citation type="journal article" date="2020" name="Nature">
        <title>Giant virus diversity and host interactions through global metagenomics.</title>
        <authorList>
            <person name="Schulz F."/>
            <person name="Roux S."/>
            <person name="Paez-Espino D."/>
            <person name="Jungbluth S."/>
            <person name="Walsh D.A."/>
            <person name="Denef V.J."/>
            <person name="McMahon K.D."/>
            <person name="Konstantinidis K.T."/>
            <person name="Eloe-Fadrosh E.A."/>
            <person name="Kyrpides N.C."/>
            <person name="Woyke T."/>
        </authorList>
    </citation>
    <scope>NUCLEOTIDE SEQUENCE</scope>
    <source>
        <strain evidence="3">GVMAG-M-3300027963-21</strain>
    </source>
</reference>
<evidence type="ECO:0000256" key="1">
    <source>
        <dbReference type="SAM" id="MobiDB-lite"/>
    </source>
</evidence>
<dbReference type="EMBL" id="MN740525">
    <property type="protein sequence ID" value="QHU31299.1"/>
    <property type="molecule type" value="Genomic_DNA"/>
</dbReference>
<feature type="compositionally biased region" description="Basic and acidic residues" evidence="1">
    <location>
        <begin position="118"/>
        <end position="128"/>
    </location>
</feature>
<feature type="compositionally biased region" description="Basic residues" evidence="1">
    <location>
        <begin position="108"/>
        <end position="117"/>
    </location>
</feature>